<name>A0AAE9Y3I6_9ACTN</name>
<keyword evidence="4" id="KW-1185">Reference proteome</keyword>
<sequence>MSTVPQKPKPSGVAYLIPVGIWILFSIVAVVLLVMGISRVDDVVDDFARVDSGTSATVDLTSSGGYRIWLEQPGADEGLAPPSTVTVTGPDGQDIQVSPYIGDLTYSLSGRDGTAVYTFDAPSEGEYTITGEIADGSGGTFAIGKDNPLAEAGRGVLLMVVVGTVGFLIALVLFIVLAVKRGKSKRQIREANAAAYPPQGGYPGGGYGPPGGGYGQPAPSYGGQPGYGGPGAGGPTFGAPPPQQQGTPPPAGWSPPPPPS</sequence>
<reference evidence="3" key="1">
    <citation type="submission" date="2023-01" db="EMBL/GenBank/DDBJ databases">
        <title>The diversity of Class Acidimicrobiia in South China Sea sediment environments and the proposal of Iamia marina sp. nov., a novel species of the genus Iamia.</title>
        <authorList>
            <person name="He Y."/>
            <person name="Tian X."/>
        </authorList>
    </citation>
    <scope>NUCLEOTIDE SEQUENCE</scope>
    <source>
        <strain evidence="3">DSM 19957</strain>
    </source>
</reference>
<keyword evidence="2" id="KW-0812">Transmembrane</keyword>
<feature type="compositionally biased region" description="Pro residues" evidence="1">
    <location>
        <begin position="238"/>
        <end position="260"/>
    </location>
</feature>
<gene>
    <name evidence="3" type="ORF">PO878_12685</name>
</gene>
<feature type="compositionally biased region" description="Gly residues" evidence="1">
    <location>
        <begin position="223"/>
        <end position="236"/>
    </location>
</feature>
<proteinExistence type="predicted"/>
<dbReference type="Proteomes" id="UP001216390">
    <property type="component" value="Chromosome"/>
</dbReference>
<feature type="region of interest" description="Disordered" evidence="1">
    <location>
        <begin position="195"/>
        <end position="260"/>
    </location>
</feature>
<accession>A0AAE9Y3I6</accession>
<organism evidence="3 4">
    <name type="scientific">Iamia majanohamensis</name>
    <dbReference type="NCBI Taxonomy" id="467976"/>
    <lineage>
        <taxon>Bacteria</taxon>
        <taxon>Bacillati</taxon>
        <taxon>Actinomycetota</taxon>
        <taxon>Acidimicrobiia</taxon>
        <taxon>Acidimicrobiales</taxon>
        <taxon>Iamiaceae</taxon>
        <taxon>Iamia</taxon>
    </lineage>
</organism>
<evidence type="ECO:0000313" key="4">
    <source>
        <dbReference type="Proteomes" id="UP001216390"/>
    </source>
</evidence>
<keyword evidence="2" id="KW-0472">Membrane</keyword>
<feature type="compositionally biased region" description="Gly residues" evidence="1">
    <location>
        <begin position="201"/>
        <end position="215"/>
    </location>
</feature>
<protein>
    <submittedName>
        <fullName evidence="3">Uncharacterized protein</fullName>
    </submittedName>
</protein>
<evidence type="ECO:0000256" key="1">
    <source>
        <dbReference type="SAM" id="MobiDB-lite"/>
    </source>
</evidence>
<feature type="transmembrane region" description="Helical" evidence="2">
    <location>
        <begin position="12"/>
        <end position="37"/>
    </location>
</feature>
<dbReference type="AlphaFoldDB" id="A0AAE9Y3I6"/>
<evidence type="ECO:0000256" key="2">
    <source>
        <dbReference type="SAM" id="Phobius"/>
    </source>
</evidence>
<keyword evidence="2" id="KW-1133">Transmembrane helix</keyword>
<feature type="transmembrane region" description="Helical" evidence="2">
    <location>
        <begin position="156"/>
        <end position="179"/>
    </location>
</feature>
<dbReference type="EMBL" id="CP116942">
    <property type="protein sequence ID" value="WCO65352.1"/>
    <property type="molecule type" value="Genomic_DNA"/>
</dbReference>
<evidence type="ECO:0000313" key="3">
    <source>
        <dbReference type="EMBL" id="WCO65352.1"/>
    </source>
</evidence>
<dbReference type="KEGG" id="ima:PO878_12685"/>
<dbReference type="RefSeq" id="WP_272734877.1">
    <property type="nucleotide sequence ID" value="NZ_CP116942.1"/>
</dbReference>